<gene>
    <name evidence="5" type="ORF">NCS_10405</name>
</gene>
<dbReference type="SUPFAM" id="SSF51182">
    <property type="entry name" value="RmlC-like cupins"/>
    <property type="match status" value="1"/>
</dbReference>
<reference evidence="6" key="1">
    <citation type="submission" date="2017-03" db="EMBL/GenBank/DDBJ databases">
        <authorList>
            <person name="Herbold C."/>
        </authorList>
    </citation>
    <scope>NUCLEOTIDE SEQUENCE [LARGE SCALE GENOMIC DNA]</scope>
</reference>
<dbReference type="Gene3D" id="2.60.120.10">
    <property type="entry name" value="Jelly Rolls"/>
    <property type="match status" value="2"/>
</dbReference>
<keyword evidence="6" id="KW-1185">Reference proteome</keyword>
<dbReference type="AlphaFoldDB" id="A0A2H1FCV6"/>
<dbReference type="PANTHER" id="PTHR43212">
    <property type="entry name" value="QUERCETIN 2,3-DIOXYGENASE"/>
    <property type="match status" value="1"/>
</dbReference>
<dbReference type="PIRSF" id="PIRSF006232">
    <property type="entry name" value="Pirin"/>
    <property type="match status" value="1"/>
</dbReference>
<dbReference type="InterPro" id="IPR041602">
    <property type="entry name" value="Quercetinase_C"/>
</dbReference>
<accession>A0A2H1FCV6</accession>
<dbReference type="PANTHER" id="PTHR43212:SF3">
    <property type="entry name" value="QUERCETIN 2,3-DIOXYGENASE"/>
    <property type="match status" value="1"/>
</dbReference>
<keyword evidence="5" id="KW-0223">Dioxygenase</keyword>
<feature type="domain" description="Pirin N-terminal" evidence="3">
    <location>
        <begin position="15"/>
        <end position="120"/>
    </location>
</feature>
<name>A0A2H1FCV6_9ARCH</name>
<dbReference type="InterPro" id="IPR003829">
    <property type="entry name" value="Pirin_N_dom"/>
</dbReference>
<keyword evidence="5" id="KW-0560">Oxidoreductase</keyword>
<dbReference type="CDD" id="cd02910">
    <property type="entry name" value="cupin_Yhhw_N"/>
    <property type="match status" value="1"/>
</dbReference>
<dbReference type="InterPro" id="IPR012093">
    <property type="entry name" value="Pirin"/>
</dbReference>
<feature type="domain" description="Quercetin 2,3-dioxygenase C-terminal cupin" evidence="4">
    <location>
        <begin position="155"/>
        <end position="234"/>
    </location>
</feature>
<dbReference type="GO" id="GO:0008127">
    <property type="term" value="F:quercetin 2,3-dioxygenase activity"/>
    <property type="evidence" value="ECO:0007669"/>
    <property type="project" value="UniProtKB-EC"/>
</dbReference>
<evidence type="ECO:0000313" key="5">
    <source>
        <dbReference type="EMBL" id="SMH70598.1"/>
    </source>
</evidence>
<organism evidence="5 6">
    <name type="scientific">Candidatus Nitrosotalea okcheonensis</name>
    <dbReference type="NCBI Taxonomy" id="1903276"/>
    <lineage>
        <taxon>Archaea</taxon>
        <taxon>Nitrososphaerota</taxon>
        <taxon>Nitrososphaeria</taxon>
        <taxon>Nitrosotaleales</taxon>
        <taxon>Nitrosotaleaceae</taxon>
        <taxon>Nitrosotalea</taxon>
    </lineage>
</organism>
<evidence type="ECO:0000256" key="2">
    <source>
        <dbReference type="RuleBase" id="RU003457"/>
    </source>
</evidence>
<sequence>MGVKIIPSDEHYQNKTDWLTTYHHFSFAEYQNLEKMNFGPLRVFNDDEIQPGTGFDFHHHRDMEIVTYVIDGELEHKDNQGNHGIIYPGEVQRMTAGSGIMHAESNNSKEKPLRLLQMWVFANKKGLMPSWEQKKFTKKEMMDKLVPVITPENSKDNNTLHIHQNATFYLASLTAQGQVTHKLGSARQAYLFVIDGKIKFGNYDMQTRDVAMISQEDKIKIQAKIPTDLILIDLPEQYVVNG</sequence>
<evidence type="ECO:0000256" key="1">
    <source>
        <dbReference type="ARBA" id="ARBA00008416"/>
    </source>
</evidence>
<evidence type="ECO:0000313" key="6">
    <source>
        <dbReference type="Proteomes" id="UP000230607"/>
    </source>
</evidence>
<evidence type="ECO:0000259" key="3">
    <source>
        <dbReference type="Pfam" id="PF02678"/>
    </source>
</evidence>
<dbReference type="InterPro" id="IPR011051">
    <property type="entry name" value="RmlC_Cupin_sf"/>
</dbReference>
<dbReference type="Pfam" id="PF02678">
    <property type="entry name" value="Pirin"/>
    <property type="match status" value="1"/>
</dbReference>
<comment type="similarity">
    <text evidence="1 2">Belongs to the pirin family.</text>
</comment>
<dbReference type="EC" id="1.13.11.24" evidence="5"/>
<protein>
    <submittedName>
        <fullName evidence="5">Putative Quercetin 2,3-dioxygenase</fullName>
        <ecNumber evidence="5">1.13.11.24</ecNumber>
    </submittedName>
</protein>
<evidence type="ECO:0000259" key="4">
    <source>
        <dbReference type="Pfam" id="PF17954"/>
    </source>
</evidence>
<dbReference type="RefSeq" id="WP_157926712.1">
    <property type="nucleotide sequence ID" value="NZ_LT841358.1"/>
</dbReference>
<dbReference type="Proteomes" id="UP000230607">
    <property type="component" value="Chromosome 1"/>
</dbReference>
<dbReference type="EMBL" id="LT841358">
    <property type="protein sequence ID" value="SMH70598.1"/>
    <property type="molecule type" value="Genomic_DNA"/>
</dbReference>
<dbReference type="Pfam" id="PF17954">
    <property type="entry name" value="Pirin_C_2"/>
    <property type="match status" value="1"/>
</dbReference>
<dbReference type="OrthoDB" id="23530at2157"/>
<dbReference type="InterPro" id="IPR014710">
    <property type="entry name" value="RmlC-like_jellyroll"/>
</dbReference>
<proteinExistence type="inferred from homology"/>